<sequence length="266" mass="30785">MPSVEASLDKAAPSASQIPPEPSSPLPNESHASAPAPRLRSIIPNEKIDPMVYTWSTLFKCLVGNCTAKEREQYLTARDIAREESDCKRCEDFRDWNFKHSPTVRFLREQIRTVGPDLKPENVHCMRCPWDRKGGFDLNFGILLCANHLTTRKRLEDTLAHEMVHAYDYLRFEVDPQNLKHQACTEIRASMLSGECRFLEEWLHRKQFRITGKDGMGQFQECVRRRAVLSVMARKECKDKEMAESAVRDVWSSCFGDTRPFDEVYR</sequence>
<evidence type="ECO:0000256" key="1">
    <source>
        <dbReference type="ARBA" id="ARBA00004137"/>
    </source>
</evidence>
<dbReference type="OrthoDB" id="285308at2759"/>
<evidence type="ECO:0000256" key="2">
    <source>
        <dbReference type="ARBA" id="ARBA00009915"/>
    </source>
</evidence>
<name>A0A0D1YYZ6_9PEZI</name>
<evidence type="ECO:0000256" key="3">
    <source>
        <dbReference type="ARBA" id="ARBA00014615"/>
    </source>
</evidence>
<feature type="region of interest" description="Disordered" evidence="10">
    <location>
        <begin position="1"/>
        <end position="35"/>
    </location>
</feature>
<evidence type="ECO:0000256" key="10">
    <source>
        <dbReference type="SAM" id="MobiDB-lite"/>
    </source>
</evidence>
<evidence type="ECO:0000256" key="8">
    <source>
        <dbReference type="ARBA" id="ARBA00025322"/>
    </source>
</evidence>
<keyword evidence="7 9" id="KW-0482">Metalloprotease</keyword>
<protein>
    <recommendedName>
        <fullName evidence="3 9">Mitochondrial inner membrane protease ATP23</fullName>
        <ecNumber evidence="9">3.4.24.-</ecNumber>
    </recommendedName>
</protein>
<keyword evidence="4 9" id="KW-0645">Protease</keyword>
<keyword evidence="9" id="KW-0999">Mitochondrion inner membrane</keyword>
<dbReference type="VEuPathDB" id="FungiDB:PV09_03105"/>
<evidence type="ECO:0000256" key="4">
    <source>
        <dbReference type="ARBA" id="ARBA00022670"/>
    </source>
</evidence>
<evidence type="ECO:0000313" key="11">
    <source>
        <dbReference type="EMBL" id="KIW05912.1"/>
    </source>
</evidence>
<evidence type="ECO:0000256" key="5">
    <source>
        <dbReference type="ARBA" id="ARBA00022723"/>
    </source>
</evidence>
<dbReference type="STRING" id="253628.A0A0D1YYZ6"/>
<dbReference type="HOGENOM" id="CLU_079125_0_0_1"/>
<proteinExistence type="inferred from homology"/>
<dbReference type="GO" id="GO:0046872">
    <property type="term" value="F:metal ion binding"/>
    <property type="evidence" value="ECO:0007669"/>
    <property type="project" value="UniProtKB-KW"/>
</dbReference>
<dbReference type="InParanoid" id="A0A0D1YYZ6"/>
<dbReference type="GO" id="GO:0033615">
    <property type="term" value="P:mitochondrial proton-transporting ATP synthase complex assembly"/>
    <property type="evidence" value="ECO:0007669"/>
    <property type="project" value="TreeGrafter"/>
</dbReference>
<keyword evidence="9" id="KW-0496">Mitochondrion</keyword>
<gene>
    <name evidence="11" type="ORF">PV09_03105</name>
</gene>
<keyword evidence="5 9" id="KW-0479">Metal-binding</keyword>
<evidence type="ECO:0000313" key="12">
    <source>
        <dbReference type="Proteomes" id="UP000053259"/>
    </source>
</evidence>
<comment type="similarity">
    <text evidence="2 9">Belongs to the peptidase M76 family.</text>
</comment>
<dbReference type="Pfam" id="PF09768">
    <property type="entry name" value="Peptidase_M76"/>
    <property type="match status" value="1"/>
</dbReference>
<dbReference type="GO" id="GO:0004222">
    <property type="term" value="F:metalloendopeptidase activity"/>
    <property type="evidence" value="ECO:0007669"/>
    <property type="project" value="InterPro"/>
</dbReference>
<evidence type="ECO:0000256" key="9">
    <source>
        <dbReference type="RuleBase" id="RU364057"/>
    </source>
</evidence>
<dbReference type="GO" id="GO:0034982">
    <property type="term" value="P:mitochondrial protein processing"/>
    <property type="evidence" value="ECO:0007669"/>
    <property type="project" value="TreeGrafter"/>
</dbReference>
<dbReference type="RefSeq" id="XP_016215781.1">
    <property type="nucleotide sequence ID" value="XM_016356258.1"/>
</dbReference>
<dbReference type="MEROPS" id="M76.002"/>
<dbReference type="Proteomes" id="UP000053259">
    <property type="component" value="Unassembled WGS sequence"/>
</dbReference>
<comment type="function">
    <text evidence="8">Has a dual role in the assembly of mitochondrial ATPase. Acts as a protease that removes N-terminal residues of mitochondrial ATPase CF(0) subunit 6 at the intermembrane space side. Also involved in the correct assembly of the membrane-embedded ATPase CF(0) particle, probably mediating association of subunit 6 with the subunit 9 ring.</text>
</comment>
<dbReference type="FunCoup" id="A0A0D1YYZ6">
    <property type="interactions" value="493"/>
</dbReference>
<dbReference type="PANTHER" id="PTHR21711">
    <property type="entry name" value="MITOCHONDRIAL INNER MEMBRANE PROTEASE"/>
    <property type="match status" value="1"/>
</dbReference>
<dbReference type="PANTHER" id="PTHR21711:SF0">
    <property type="entry name" value="MITOCHONDRIAL INNER MEMBRANE PROTEASE ATP23 HOMOLOG"/>
    <property type="match status" value="1"/>
</dbReference>
<dbReference type="GeneID" id="27311078"/>
<dbReference type="InterPro" id="IPR019165">
    <property type="entry name" value="Peptidase_M76_ATP23"/>
</dbReference>
<evidence type="ECO:0000256" key="7">
    <source>
        <dbReference type="ARBA" id="ARBA00023049"/>
    </source>
</evidence>
<keyword evidence="9" id="KW-0472">Membrane</keyword>
<accession>A0A0D1YYZ6</accession>
<keyword evidence="12" id="KW-1185">Reference proteome</keyword>
<dbReference type="EMBL" id="KN847536">
    <property type="protein sequence ID" value="KIW05912.1"/>
    <property type="molecule type" value="Genomic_DNA"/>
</dbReference>
<comment type="subcellular location">
    <subcellularLocation>
        <location evidence="1 9">Mitochondrion inner membrane</location>
        <topology evidence="1 9">Peripheral membrane protein</topology>
        <orientation evidence="1 9">Intermembrane side</orientation>
    </subcellularLocation>
</comment>
<reference evidence="11 12" key="1">
    <citation type="submission" date="2015-01" db="EMBL/GenBank/DDBJ databases">
        <title>The Genome Sequence of Ochroconis gallopava CBS43764.</title>
        <authorList>
            <consortium name="The Broad Institute Genomics Platform"/>
            <person name="Cuomo C."/>
            <person name="de Hoog S."/>
            <person name="Gorbushina A."/>
            <person name="Stielow B."/>
            <person name="Teixiera M."/>
            <person name="Abouelleil A."/>
            <person name="Chapman S.B."/>
            <person name="Priest M."/>
            <person name="Young S.K."/>
            <person name="Wortman J."/>
            <person name="Nusbaum C."/>
            <person name="Birren B."/>
        </authorList>
    </citation>
    <scope>NUCLEOTIDE SEQUENCE [LARGE SCALE GENOMIC DNA]</scope>
    <source>
        <strain evidence="11 12">CBS 43764</strain>
    </source>
</reference>
<dbReference type="AlphaFoldDB" id="A0A0D1YYZ6"/>
<dbReference type="GO" id="GO:0005743">
    <property type="term" value="C:mitochondrial inner membrane"/>
    <property type="evidence" value="ECO:0007669"/>
    <property type="project" value="UniProtKB-SubCell"/>
</dbReference>
<dbReference type="EC" id="3.4.24.-" evidence="9"/>
<organism evidence="11 12">
    <name type="scientific">Verruconis gallopava</name>
    <dbReference type="NCBI Taxonomy" id="253628"/>
    <lineage>
        <taxon>Eukaryota</taxon>
        <taxon>Fungi</taxon>
        <taxon>Dikarya</taxon>
        <taxon>Ascomycota</taxon>
        <taxon>Pezizomycotina</taxon>
        <taxon>Dothideomycetes</taxon>
        <taxon>Pleosporomycetidae</taxon>
        <taxon>Venturiales</taxon>
        <taxon>Sympoventuriaceae</taxon>
        <taxon>Verruconis</taxon>
    </lineage>
</organism>
<evidence type="ECO:0000256" key="6">
    <source>
        <dbReference type="ARBA" id="ARBA00022801"/>
    </source>
</evidence>
<keyword evidence="6 9" id="KW-0378">Hydrolase</keyword>